<keyword evidence="5" id="KW-1185">Reference proteome</keyword>
<dbReference type="PANTHER" id="PTHR43353">
    <property type="entry name" value="SUCCINATE-SEMIALDEHYDE DEHYDROGENASE, MITOCHONDRIAL"/>
    <property type="match status" value="1"/>
</dbReference>
<name>A0A942E789_9HYPH</name>
<dbReference type="GO" id="GO:0004777">
    <property type="term" value="F:succinate-semialdehyde dehydrogenase (NAD+) activity"/>
    <property type="evidence" value="ECO:0007669"/>
    <property type="project" value="TreeGrafter"/>
</dbReference>
<proteinExistence type="inferred from homology"/>
<dbReference type="SUPFAM" id="SSF53720">
    <property type="entry name" value="ALDH-like"/>
    <property type="match status" value="1"/>
</dbReference>
<reference evidence="4" key="1">
    <citation type="submission" date="2021-04" db="EMBL/GenBank/DDBJ databases">
        <title>Pseudaminobacter soli sp. nov., isolated from paddy soil contaminated by heavy metals.</title>
        <authorList>
            <person name="Zhang K."/>
        </authorList>
    </citation>
    <scope>NUCLEOTIDE SEQUENCE</scope>
    <source>
        <strain evidence="4">19-2017</strain>
    </source>
</reference>
<evidence type="ECO:0000259" key="3">
    <source>
        <dbReference type="Pfam" id="PF00171"/>
    </source>
</evidence>
<organism evidence="4 5">
    <name type="scientific">Pseudaminobacter soli</name>
    <name type="common">ex Zhang et al. 2022</name>
    <dbReference type="NCBI Taxonomy" id="2831468"/>
    <lineage>
        <taxon>Bacteria</taxon>
        <taxon>Pseudomonadati</taxon>
        <taxon>Pseudomonadota</taxon>
        <taxon>Alphaproteobacteria</taxon>
        <taxon>Hyphomicrobiales</taxon>
        <taxon>Phyllobacteriaceae</taxon>
        <taxon>Pseudaminobacter</taxon>
    </lineage>
</organism>
<dbReference type="EMBL" id="JAGWCR010000025">
    <property type="protein sequence ID" value="MBS3652418.1"/>
    <property type="molecule type" value="Genomic_DNA"/>
</dbReference>
<gene>
    <name evidence="4" type="ORF">KEU06_27900</name>
</gene>
<dbReference type="FunFam" id="3.40.309.10:FF:000004">
    <property type="entry name" value="Succinate-semialdehyde dehydrogenase I"/>
    <property type="match status" value="1"/>
</dbReference>
<evidence type="ECO:0000256" key="1">
    <source>
        <dbReference type="ARBA" id="ARBA00009986"/>
    </source>
</evidence>
<evidence type="ECO:0000256" key="2">
    <source>
        <dbReference type="ARBA" id="ARBA00023002"/>
    </source>
</evidence>
<dbReference type="Pfam" id="PF00171">
    <property type="entry name" value="Aldedh"/>
    <property type="match status" value="1"/>
</dbReference>
<dbReference type="AlphaFoldDB" id="A0A942E789"/>
<dbReference type="Proteomes" id="UP000680348">
    <property type="component" value="Unassembled WGS sequence"/>
</dbReference>
<feature type="domain" description="Aldehyde dehydrogenase" evidence="3">
    <location>
        <begin position="17"/>
        <end position="476"/>
    </location>
</feature>
<dbReference type="InterPro" id="IPR016161">
    <property type="entry name" value="Ald_DH/histidinol_DH"/>
</dbReference>
<protein>
    <submittedName>
        <fullName evidence="4">NAD-dependent succinate-semialdehyde dehydrogenase</fullName>
    </submittedName>
</protein>
<dbReference type="InterPro" id="IPR016162">
    <property type="entry name" value="Ald_DH_N"/>
</dbReference>
<dbReference type="InterPro" id="IPR050740">
    <property type="entry name" value="Aldehyde_DH_Superfamily"/>
</dbReference>
<sequence length="480" mass="51493">MHSVFPEKIELLVDGRWVQGSERNTAELVNPATAEVLTEIPLAGVADLQRALDASVKGFSVWKEMTAAGRCEALRKAAELMAADKERIATILTMENGKPLAEARAEIEFSVEALQWYAEEGKRAYGRMIPGRLENQRQIVLKEPVGPVAAFAAWNFPAANVVRKIGGALGAGCSLTLKASEETPGTAVAIARCLEKAGLPEGALQLVFGVPDEISSYLLASPVIRKVSLTGSTAVGKLLQRRAAETLKRCTMELGGHAPVIVHHDADIEKSVAVLIAAKYRNAGQVCTSPTRFYVHQDLYTPFVQLFAEKAAHLKLGNGLEAGTQVGPVITRRRLAAIESLVRDAETKGARLLTGGRRIERDGNFFAPTVLADVPSSARILREEPFGPVASIMPFSHFDDVIERANSTPYGLASFVFTRDAALAQRTELALEAGLVGVNNTAISAPETPFGGVNESGYGSEGGIEGLEGYLRTKFISEVF</sequence>
<dbReference type="GO" id="GO:0009450">
    <property type="term" value="P:gamma-aminobutyric acid catabolic process"/>
    <property type="evidence" value="ECO:0007669"/>
    <property type="project" value="TreeGrafter"/>
</dbReference>
<dbReference type="InterPro" id="IPR016163">
    <property type="entry name" value="Ald_DH_C"/>
</dbReference>
<accession>A0A942E789</accession>
<dbReference type="PANTHER" id="PTHR43353:SF5">
    <property type="entry name" value="SUCCINATE-SEMIALDEHYDE DEHYDROGENASE, MITOCHONDRIAL"/>
    <property type="match status" value="1"/>
</dbReference>
<dbReference type="FunFam" id="3.40.605.10:FF:000007">
    <property type="entry name" value="NAD/NADP-dependent betaine aldehyde dehydrogenase"/>
    <property type="match status" value="1"/>
</dbReference>
<dbReference type="InterPro" id="IPR015590">
    <property type="entry name" value="Aldehyde_DH_dom"/>
</dbReference>
<dbReference type="Gene3D" id="3.40.605.10">
    <property type="entry name" value="Aldehyde Dehydrogenase, Chain A, domain 1"/>
    <property type="match status" value="1"/>
</dbReference>
<keyword evidence="2" id="KW-0560">Oxidoreductase</keyword>
<dbReference type="CDD" id="cd07103">
    <property type="entry name" value="ALDH_F5_SSADH_GabD"/>
    <property type="match status" value="1"/>
</dbReference>
<evidence type="ECO:0000313" key="5">
    <source>
        <dbReference type="Proteomes" id="UP000680348"/>
    </source>
</evidence>
<comment type="caution">
    <text evidence="4">The sequence shown here is derived from an EMBL/GenBank/DDBJ whole genome shotgun (WGS) entry which is preliminary data.</text>
</comment>
<evidence type="ECO:0000313" key="4">
    <source>
        <dbReference type="EMBL" id="MBS3652418.1"/>
    </source>
</evidence>
<comment type="similarity">
    <text evidence="1">Belongs to the aldehyde dehydrogenase family.</text>
</comment>
<dbReference type="Gene3D" id="3.40.309.10">
    <property type="entry name" value="Aldehyde Dehydrogenase, Chain A, domain 2"/>
    <property type="match status" value="1"/>
</dbReference>